<dbReference type="Proteomes" id="UP001196870">
    <property type="component" value="Unassembled WGS sequence"/>
</dbReference>
<feature type="compositionally biased region" description="Low complexity" evidence="1">
    <location>
        <begin position="33"/>
        <end position="46"/>
    </location>
</feature>
<evidence type="ECO:0000256" key="1">
    <source>
        <dbReference type="SAM" id="MobiDB-lite"/>
    </source>
</evidence>
<feature type="domain" description="SAF" evidence="2">
    <location>
        <begin position="56"/>
        <end position="122"/>
    </location>
</feature>
<dbReference type="EMBL" id="JAAGBB010000007">
    <property type="protein sequence ID" value="MBR0664242.1"/>
    <property type="molecule type" value="Genomic_DNA"/>
</dbReference>
<dbReference type="InterPro" id="IPR017592">
    <property type="entry name" value="Pilus_assmbl_Flp-typ_CpaB"/>
</dbReference>
<accession>A0ABS5EVC1</accession>
<dbReference type="NCBIfam" id="TIGR03177">
    <property type="entry name" value="pilus_cpaB"/>
    <property type="match status" value="1"/>
</dbReference>
<evidence type="ECO:0000313" key="3">
    <source>
        <dbReference type="EMBL" id="MBR0664242.1"/>
    </source>
</evidence>
<comment type="caution">
    <text evidence="3">The sequence shown here is derived from an EMBL/GenBank/DDBJ whole genome shotgun (WGS) entry which is preliminary data.</text>
</comment>
<dbReference type="InterPro" id="IPR013974">
    <property type="entry name" value="SAF"/>
</dbReference>
<proteinExistence type="predicted"/>
<evidence type="ECO:0000259" key="2">
    <source>
        <dbReference type="SMART" id="SM00858"/>
    </source>
</evidence>
<dbReference type="InterPro" id="IPR031571">
    <property type="entry name" value="RcpC_dom"/>
</dbReference>
<dbReference type="CDD" id="cd11614">
    <property type="entry name" value="SAF_CpaB_FlgA_like"/>
    <property type="match status" value="1"/>
</dbReference>
<dbReference type="RefSeq" id="WP_211851839.1">
    <property type="nucleotide sequence ID" value="NZ_JAAGBB010000007.1"/>
</dbReference>
<dbReference type="SMART" id="SM00858">
    <property type="entry name" value="SAF"/>
    <property type="match status" value="1"/>
</dbReference>
<dbReference type="Pfam" id="PF16976">
    <property type="entry name" value="RcpC"/>
    <property type="match status" value="1"/>
</dbReference>
<sequence length="300" mass="31872">MLRALLFVMMALGFIGMGAVAWIGLRPPPAQQQQQDAQALAPTVVPEAPPPPPQRVSVLVAARNLRAGALLRNEDLVARMVLASEMPADARQEGRESRTAIQGALIRRGLREGEPVLDSDIVMPGDRGYLAAALGPDMRAIPIAVDQISGAAGLIWPGDRVDVVLTQQLPSNDSVPLTRRMAGETIVNDVRVIAVDQNLVQGALSEGGDGGFRPARVITLEVTVPQAERLSVARRLGVLSLLVRPVQDAIPTDAVAVPVPGGVVWGGDASAALRQGQNTLAPATTMQIFRGRDERQEVRF</sequence>
<reference evidence="4" key="1">
    <citation type="journal article" date="2021" name="Syst. Appl. Microbiol.">
        <title>Roseomonas hellenica sp. nov., isolated from roots of wild-growing Alkanna tinctoria.</title>
        <authorList>
            <person name="Rat A."/>
            <person name="Naranjo H.D."/>
            <person name="Lebbe L."/>
            <person name="Cnockaert M."/>
            <person name="Krigas N."/>
            <person name="Grigoriadou K."/>
            <person name="Maloupa E."/>
            <person name="Willems A."/>
        </authorList>
    </citation>
    <scope>NUCLEOTIDE SEQUENCE [LARGE SCALE GENOMIC DNA]</scope>
    <source>
        <strain evidence="4">LMG 31523</strain>
    </source>
</reference>
<protein>
    <submittedName>
        <fullName evidence="3">Flp pilus assembly protein CpaB</fullName>
    </submittedName>
</protein>
<name>A0ABS5EVC1_9PROT</name>
<dbReference type="Pfam" id="PF08666">
    <property type="entry name" value="SAF"/>
    <property type="match status" value="1"/>
</dbReference>
<gene>
    <name evidence="3" type="primary">cpaB</name>
    <name evidence="3" type="ORF">GXW71_07720</name>
</gene>
<feature type="region of interest" description="Disordered" evidence="1">
    <location>
        <begin position="33"/>
        <end position="52"/>
    </location>
</feature>
<organism evidence="3 4">
    <name type="scientific">Plastoroseomonas hellenica</name>
    <dbReference type="NCBI Taxonomy" id="2687306"/>
    <lineage>
        <taxon>Bacteria</taxon>
        <taxon>Pseudomonadati</taxon>
        <taxon>Pseudomonadota</taxon>
        <taxon>Alphaproteobacteria</taxon>
        <taxon>Acetobacterales</taxon>
        <taxon>Acetobacteraceae</taxon>
        <taxon>Plastoroseomonas</taxon>
    </lineage>
</organism>
<evidence type="ECO:0000313" key="4">
    <source>
        <dbReference type="Proteomes" id="UP001196870"/>
    </source>
</evidence>
<keyword evidence="4" id="KW-1185">Reference proteome</keyword>